<gene>
    <name evidence="1" type="ORF">BS297_23490</name>
</gene>
<dbReference type="AlphaFoldDB" id="A0A5N5DXL1"/>
<evidence type="ECO:0000313" key="1">
    <source>
        <dbReference type="EMBL" id="KAB2582878.1"/>
    </source>
</evidence>
<dbReference type="SUPFAM" id="SSF52540">
    <property type="entry name" value="P-loop containing nucleoside triphosphate hydrolases"/>
    <property type="match status" value="1"/>
</dbReference>
<sequence length="1106" mass="121126">MAITSARNEAGARANLRSAMKSLTEHGLSGTELISVSLAELNESKRAKLRALAREFGYHLHAEVDRGFFADRLLLNGEWRERLLGLRGGPFSLSRVPTSISFGAAAPILVGREDALDGLQTQKRDVVVWGLPGVGKSALLSHIRGLYFVEGVPSDEQLMGDILETQPTHLAVDDARRRPDVVDQLATIRRQEQLDYVIVAVCWPHELDAVRVSLPESVDFEVAPLVRPDIAQIVRSRGIKGEIEMTHILNQAQGRPGWAVYLADLAREDGGARGVYGGTALHTRVLVYLERSGLRTAARDSLAMIALLGSLGDSEIPQLANELGVARVDLTHSINEVAVGGLLNVVRRVAPSGDHENSYSVAPGVLTTPIVVEYFFGSTTPALPAREVFDLWPSKRLDVALVVLKCTLAGTDSASITAHRLFDRVVDDVDIGGSREALLRHYLHLGSSEAKYVVDRSVSEWDSLAQEPAYVKGAALNSVITFIGDAVAEMHVFATIDTAANVAVQVHRAGENLVPFWTSITNRVRGFGPAGTIRIGLLTELWNRIQRWAEQGAWDQERTTVAVSALRQILRPTFDASWMSAEDLRLAHLASVVMPADATTVLTNKVWDEFAKGAQNLSRDDIQTLVDVADEWSRVARGFGPHSETTVSADQAIAASLLAIQIADLLIDASRDYPGVRAQLRALSQPLGRDYPERDPLLEVLLEPRPPGTSWTQWHEHTADQVREQITPYLDQDPETLCERLSGLKLDFEGIHAGVGNRLYMVFHIIAESDVDHLLWLNAAKTHNLLGEAHRVLARLLDSSALDDESFLAFLNEPAVRSTLLDAALSAKLAGRYFSLVKSRITPQDIGQLELVVRRNVHSESAITCLLTSERVGVPAATAAALLAAADEEFEFLTPDLHPLWLNAIAQLEVPIGIDLYGHHDFFDKLLLRATQVYEGLFLEVVRGTRLREVSTALDSFGNSGRKLDVMAKTRILAACAVKGSRQLVFSALVGGDADWVVHLLETSVVDTEFILHSSGGTGPALPVDDLARILVPRGVEPSRIATLIECGTFWGEKHERLAGQLEQMTEYARSPDSHIAAVGRAGVERYEPRLRAAREEHRLNMVRGI</sequence>
<organism evidence="1 2">
    <name type="scientific">Rhodococcus erythropolis</name>
    <name type="common">Arthrobacter picolinophilus</name>
    <dbReference type="NCBI Taxonomy" id="1833"/>
    <lineage>
        <taxon>Bacteria</taxon>
        <taxon>Bacillati</taxon>
        <taxon>Actinomycetota</taxon>
        <taxon>Actinomycetes</taxon>
        <taxon>Mycobacteriales</taxon>
        <taxon>Nocardiaceae</taxon>
        <taxon>Rhodococcus</taxon>
        <taxon>Rhodococcus erythropolis group</taxon>
    </lineage>
</organism>
<name>A0A5N5DXL1_RHOER</name>
<dbReference type="InterPro" id="IPR027417">
    <property type="entry name" value="P-loop_NTPase"/>
</dbReference>
<comment type="caution">
    <text evidence="1">The sequence shown here is derived from an EMBL/GenBank/DDBJ whole genome shotgun (WGS) entry which is preliminary data.</text>
</comment>
<accession>A0A5N5DXL1</accession>
<dbReference type="EMBL" id="MRBO01000625">
    <property type="protein sequence ID" value="KAB2582878.1"/>
    <property type="molecule type" value="Genomic_DNA"/>
</dbReference>
<dbReference type="Proteomes" id="UP000325576">
    <property type="component" value="Unassembled WGS sequence"/>
</dbReference>
<protein>
    <submittedName>
        <fullName evidence="1">Uncharacterized protein</fullName>
    </submittedName>
</protein>
<evidence type="ECO:0000313" key="2">
    <source>
        <dbReference type="Proteomes" id="UP000325576"/>
    </source>
</evidence>
<reference evidence="1 2" key="1">
    <citation type="journal article" date="2017" name="Poromechanics V (2013)">
        <title>Genomic Characterization of the Arsenic-Tolerant Actinobacterium, &lt;i&gt;Rhodococcus erythropolis&lt;/i&gt; S43.</title>
        <authorList>
            <person name="Retamal-Morales G."/>
            <person name="Mehnert M."/>
            <person name="Schwabe R."/>
            <person name="Tischler D."/>
            <person name="Schloemann M."/>
            <person name="Levican G.J."/>
        </authorList>
    </citation>
    <scope>NUCLEOTIDE SEQUENCE [LARGE SCALE GENOMIC DNA]</scope>
    <source>
        <strain evidence="1 2">S43</strain>
    </source>
</reference>
<proteinExistence type="predicted"/>